<keyword evidence="2" id="KW-0964">Secreted</keyword>
<protein>
    <submittedName>
        <fullName evidence="9">Expansin-like A3</fullName>
    </submittedName>
</protein>
<evidence type="ECO:0000256" key="6">
    <source>
        <dbReference type="SAM" id="SignalP"/>
    </source>
</evidence>
<organism evidence="9 10">
    <name type="scientific">Panicum miliaceum</name>
    <name type="common">Proso millet</name>
    <name type="synonym">Broomcorn millet</name>
    <dbReference type="NCBI Taxonomy" id="4540"/>
    <lineage>
        <taxon>Eukaryota</taxon>
        <taxon>Viridiplantae</taxon>
        <taxon>Streptophyta</taxon>
        <taxon>Embryophyta</taxon>
        <taxon>Tracheophyta</taxon>
        <taxon>Spermatophyta</taxon>
        <taxon>Magnoliopsida</taxon>
        <taxon>Liliopsida</taxon>
        <taxon>Poales</taxon>
        <taxon>Poaceae</taxon>
        <taxon>PACMAD clade</taxon>
        <taxon>Panicoideae</taxon>
        <taxon>Panicodae</taxon>
        <taxon>Paniceae</taxon>
        <taxon>Panicinae</taxon>
        <taxon>Panicum</taxon>
        <taxon>Panicum sect. Panicum</taxon>
    </lineage>
</organism>
<dbReference type="SUPFAM" id="SSF50685">
    <property type="entry name" value="Barwin-like endoglucanases"/>
    <property type="match status" value="1"/>
</dbReference>
<evidence type="ECO:0000256" key="1">
    <source>
        <dbReference type="ARBA" id="ARBA00004613"/>
    </source>
</evidence>
<evidence type="ECO:0000256" key="5">
    <source>
        <dbReference type="RuleBase" id="RU003460"/>
    </source>
</evidence>
<comment type="caution">
    <text evidence="9">The sequence shown here is derived from an EMBL/GenBank/DDBJ whole genome shotgun (WGS) entry which is preliminary data.</text>
</comment>
<comment type="similarity">
    <text evidence="5">Belongs to the expansin family.</text>
</comment>
<keyword evidence="3" id="KW-0325">Glycoprotein</keyword>
<sequence>MAVFLCFFLVLVVASCSAAGGGASASGERCVRQGKAAYAPSLSPLPQGSGVCGYGAMAAEINGGFLAAGGPRQHRGGLGCGRCFQVRCRDAKLCSSRGVRVVLTDFHRSNRTDFLLGGPAFSGLAKPGMAHELKRLDTLSVEYKRIPCDYKDKNLSILVEEESKRPSNLVVKFLYQGGQTDILAVDVAAVGLSEWRFMTRVRGPVWRTDRAPAGPLQFRAVVTGGYDGKWVWAEREVLPADWRPGQVYDTGVRIADVARDGCQGCAGAGAAALDWNMYIEPCLRSAAACVCKRRCIIVKGLDELWSVEHGSGLLSQE</sequence>
<dbReference type="InterPro" id="IPR007117">
    <property type="entry name" value="Expansin_CBD"/>
</dbReference>
<dbReference type="Gene3D" id="2.60.40.760">
    <property type="entry name" value="Expansin, cellulose-binding-like domain"/>
    <property type="match status" value="1"/>
</dbReference>
<dbReference type="PANTHER" id="PTHR31692:SF67">
    <property type="entry name" value="EXPANSIN-LIKE A3"/>
    <property type="match status" value="1"/>
</dbReference>
<dbReference type="Pfam" id="PF01357">
    <property type="entry name" value="Expansin_C"/>
    <property type="match status" value="1"/>
</dbReference>
<dbReference type="GO" id="GO:0071555">
    <property type="term" value="P:cell wall organization"/>
    <property type="evidence" value="ECO:0007669"/>
    <property type="project" value="UniProtKB-KW"/>
</dbReference>
<dbReference type="STRING" id="4540.A0A3L6QQI5"/>
<name>A0A3L6QQI5_PANMI</name>
<dbReference type="InterPro" id="IPR036749">
    <property type="entry name" value="Expansin_CBD_sf"/>
</dbReference>
<reference evidence="10" key="1">
    <citation type="journal article" date="2019" name="Nat. Commun.">
        <title>The genome of broomcorn millet.</title>
        <authorList>
            <person name="Zou C."/>
            <person name="Miki D."/>
            <person name="Li D."/>
            <person name="Tang Q."/>
            <person name="Xiao L."/>
            <person name="Rajput S."/>
            <person name="Deng P."/>
            <person name="Jia W."/>
            <person name="Huang R."/>
            <person name="Zhang M."/>
            <person name="Sun Y."/>
            <person name="Hu J."/>
            <person name="Fu X."/>
            <person name="Schnable P.S."/>
            <person name="Li F."/>
            <person name="Zhang H."/>
            <person name="Feng B."/>
            <person name="Zhu X."/>
            <person name="Liu R."/>
            <person name="Schnable J.C."/>
            <person name="Zhu J.-K."/>
            <person name="Zhang H."/>
        </authorList>
    </citation>
    <scope>NUCLEOTIDE SEQUENCE [LARGE SCALE GENOMIC DNA]</scope>
</reference>
<feature type="domain" description="Expansin-like CBD" evidence="8">
    <location>
        <begin position="167"/>
        <end position="250"/>
    </location>
</feature>
<proteinExistence type="inferred from homology"/>
<evidence type="ECO:0000256" key="4">
    <source>
        <dbReference type="ARBA" id="ARBA00023316"/>
    </source>
</evidence>
<evidence type="ECO:0000259" key="8">
    <source>
        <dbReference type="PROSITE" id="PS50843"/>
    </source>
</evidence>
<accession>A0A3L6QQI5</accession>
<dbReference type="EMBL" id="PQIB02000011">
    <property type="protein sequence ID" value="RLM85738.1"/>
    <property type="molecule type" value="Genomic_DNA"/>
</dbReference>
<dbReference type="PROSITE" id="PS50843">
    <property type="entry name" value="EXPANSIN_CBD"/>
    <property type="match status" value="1"/>
</dbReference>
<evidence type="ECO:0000259" key="7">
    <source>
        <dbReference type="PROSITE" id="PS50842"/>
    </source>
</evidence>
<gene>
    <name evidence="9" type="ORF">C2845_PM04G24360</name>
</gene>
<feature type="domain" description="Expansin-like EG45" evidence="7">
    <location>
        <begin position="49"/>
        <end position="153"/>
    </location>
</feature>
<dbReference type="GO" id="GO:0005576">
    <property type="term" value="C:extracellular region"/>
    <property type="evidence" value="ECO:0007669"/>
    <property type="project" value="UniProtKB-SubCell"/>
</dbReference>
<evidence type="ECO:0000256" key="3">
    <source>
        <dbReference type="ARBA" id="ARBA00023180"/>
    </source>
</evidence>
<dbReference type="AlphaFoldDB" id="A0A3L6QQI5"/>
<keyword evidence="6" id="KW-0732">Signal</keyword>
<comment type="subcellular location">
    <subcellularLocation>
        <location evidence="1">Secreted</location>
    </subcellularLocation>
</comment>
<dbReference type="CDD" id="cd22276">
    <property type="entry name" value="DPBB_EXLA_N"/>
    <property type="match status" value="1"/>
</dbReference>
<feature type="chain" id="PRO_5018319967" evidence="6">
    <location>
        <begin position="19"/>
        <end position="317"/>
    </location>
</feature>
<dbReference type="PANTHER" id="PTHR31692">
    <property type="entry name" value="EXPANSIN-B3"/>
    <property type="match status" value="1"/>
</dbReference>
<dbReference type="Gene3D" id="2.40.40.10">
    <property type="entry name" value="RlpA-like domain"/>
    <property type="match status" value="1"/>
</dbReference>
<keyword evidence="4" id="KW-0961">Cell wall biogenesis/degradation</keyword>
<evidence type="ECO:0000313" key="9">
    <source>
        <dbReference type="EMBL" id="RLM85738.1"/>
    </source>
</evidence>
<keyword evidence="10" id="KW-1185">Reference proteome</keyword>
<dbReference type="InterPro" id="IPR036908">
    <property type="entry name" value="RlpA-like_sf"/>
</dbReference>
<dbReference type="SUPFAM" id="SSF49590">
    <property type="entry name" value="PHL pollen allergen"/>
    <property type="match status" value="1"/>
</dbReference>
<dbReference type="PRINTS" id="PR01225">
    <property type="entry name" value="EXPANSNFAMLY"/>
</dbReference>
<dbReference type="OrthoDB" id="623266at2759"/>
<dbReference type="PROSITE" id="PS50842">
    <property type="entry name" value="EXPANSIN_EG45"/>
    <property type="match status" value="1"/>
</dbReference>
<feature type="signal peptide" evidence="6">
    <location>
        <begin position="1"/>
        <end position="18"/>
    </location>
</feature>
<evidence type="ECO:0000313" key="10">
    <source>
        <dbReference type="Proteomes" id="UP000275267"/>
    </source>
</evidence>
<dbReference type="InterPro" id="IPR007118">
    <property type="entry name" value="Expan_Lol_pI"/>
</dbReference>
<dbReference type="Proteomes" id="UP000275267">
    <property type="component" value="Unassembled WGS sequence"/>
</dbReference>
<evidence type="ECO:0000256" key="2">
    <source>
        <dbReference type="ARBA" id="ARBA00022525"/>
    </source>
</evidence>
<dbReference type="InterPro" id="IPR007112">
    <property type="entry name" value="Expansin/allergen_DPBB_dom"/>
</dbReference>